<dbReference type="InterPro" id="IPR002156">
    <property type="entry name" value="RNaseH_domain"/>
</dbReference>
<protein>
    <recommendedName>
        <fullName evidence="1">Integrase catalytic domain-containing protein</fullName>
    </recommendedName>
</protein>
<dbReference type="InterPro" id="IPR036397">
    <property type="entry name" value="RNaseH_sf"/>
</dbReference>
<proteinExistence type="predicted"/>
<dbReference type="Pfam" id="PF00078">
    <property type="entry name" value="RVT_1"/>
    <property type="match status" value="1"/>
</dbReference>
<dbReference type="PROSITE" id="PS50994">
    <property type="entry name" value="INTEGRASE"/>
    <property type="match status" value="1"/>
</dbReference>
<evidence type="ECO:0000313" key="2">
    <source>
        <dbReference type="EMBL" id="GFS36152.1"/>
    </source>
</evidence>
<dbReference type="GO" id="GO:0004523">
    <property type="term" value="F:RNA-DNA hybrid ribonuclease activity"/>
    <property type="evidence" value="ECO:0007669"/>
    <property type="project" value="InterPro"/>
</dbReference>
<sequence length="658" mass="74685">MKATKAERECITFFRTDLERVQHPHSDPLVMQLRIGGYDVKRILVDIGSLVEDEGSGFHTSPSHKFPHAPWSSKNWCAMNWMSRVQINSFSSDSDLNECERTELIQLLKANIEAFAWTLYEMPKIDPNFIKHELNVQSDFRPIKQRGRRSASEHMDAVIEEVEKLKEADAIIKVIYPSWLSNTVVVKKKTSKWQRVLGRTMDAYIDDMVVKNREEFDHLKDLYEIFAILQQHKLRLNATKCTFGEGSGKFLGHLVTRRGIEANPKQIAAIDQLSSLRNAKEVLADFVAEFSPRFGNPIAESIEISAKKEKLTRCTVRAQNYEWEYRGLKFANKLGVLELYIYSDSKLVVNQVTGKFKARGIKMAKYLKVAKNLLSEFRAVKIKQVGREFNAHAYALASLASIFEGDIGRTVTVDVISVPSIEETQISILVNTELGPSWMDPIRKLFATDQLPDAKKRRIKSGSRLLGSGYPPICAVYIRASSKTCFMRSMRECKDCILGEDHWLTELFYRGTGSLTCRRMPSPWPFAQLGMDIVGVLPRAPGNNRNILSRFGIPRAFVSDNGTQFVGSKVRNLLEQLKIEFYNSTPSYPQCNGQAEATNKTIMNGIKKRLEKAKGKMGRRVGKRIMGLSDHTAEGDERDTILSSFRIRIRNPAGRAKT</sequence>
<dbReference type="SUPFAM" id="SSF56672">
    <property type="entry name" value="DNA/RNA polymerases"/>
    <property type="match status" value="1"/>
</dbReference>
<dbReference type="InterPro" id="IPR043502">
    <property type="entry name" value="DNA/RNA_pol_sf"/>
</dbReference>
<evidence type="ECO:0000313" key="3">
    <source>
        <dbReference type="Proteomes" id="UP000585474"/>
    </source>
</evidence>
<dbReference type="InterPro" id="IPR012337">
    <property type="entry name" value="RNaseH-like_sf"/>
</dbReference>
<dbReference type="GO" id="GO:0003676">
    <property type="term" value="F:nucleic acid binding"/>
    <property type="evidence" value="ECO:0007669"/>
    <property type="project" value="InterPro"/>
</dbReference>
<dbReference type="SUPFAM" id="SSF53098">
    <property type="entry name" value="Ribonuclease H-like"/>
    <property type="match status" value="1"/>
</dbReference>
<dbReference type="Proteomes" id="UP000585474">
    <property type="component" value="Unassembled WGS sequence"/>
</dbReference>
<dbReference type="Pfam" id="PF13456">
    <property type="entry name" value="RVT_3"/>
    <property type="match status" value="1"/>
</dbReference>
<dbReference type="PANTHER" id="PTHR37984">
    <property type="entry name" value="PROTEIN CBG26694"/>
    <property type="match status" value="1"/>
</dbReference>
<dbReference type="EMBL" id="BJWL01000243">
    <property type="protein sequence ID" value="GFS36152.1"/>
    <property type="molecule type" value="Genomic_DNA"/>
</dbReference>
<evidence type="ECO:0000259" key="1">
    <source>
        <dbReference type="PROSITE" id="PS50994"/>
    </source>
</evidence>
<dbReference type="InterPro" id="IPR001584">
    <property type="entry name" value="Integrase_cat-core"/>
</dbReference>
<comment type="caution">
    <text evidence="2">The sequence shown here is derived from an EMBL/GenBank/DDBJ whole genome shotgun (WGS) entry which is preliminary data.</text>
</comment>
<gene>
    <name evidence="2" type="ORF">Acr_00g0044380</name>
</gene>
<accession>A0A7J0DJB6</accession>
<dbReference type="InterPro" id="IPR000477">
    <property type="entry name" value="RT_dom"/>
</dbReference>
<dbReference type="GO" id="GO:0015074">
    <property type="term" value="P:DNA integration"/>
    <property type="evidence" value="ECO:0007669"/>
    <property type="project" value="InterPro"/>
</dbReference>
<dbReference type="AlphaFoldDB" id="A0A7J0DJB6"/>
<dbReference type="InterPro" id="IPR043128">
    <property type="entry name" value="Rev_trsase/Diguanyl_cyclase"/>
</dbReference>
<organism evidence="2 3">
    <name type="scientific">Actinidia rufa</name>
    <dbReference type="NCBI Taxonomy" id="165716"/>
    <lineage>
        <taxon>Eukaryota</taxon>
        <taxon>Viridiplantae</taxon>
        <taxon>Streptophyta</taxon>
        <taxon>Embryophyta</taxon>
        <taxon>Tracheophyta</taxon>
        <taxon>Spermatophyta</taxon>
        <taxon>Magnoliopsida</taxon>
        <taxon>eudicotyledons</taxon>
        <taxon>Gunneridae</taxon>
        <taxon>Pentapetalae</taxon>
        <taxon>asterids</taxon>
        <taxon>Ericales</taxon>
        <taxon>Actinidiaceae</taxon>
        <taxon>Actinidia</taxon>
    </lineage>
</organism>
<dbReference type="Gene3D" id="3.30.420.10">
    <property type="entry name" value="Ribonuclease H-like superfamily/Ribonuclease H"/>
    <property type="match status" value="2"/>
</dbReference>
<keyword evidence="3" id="KW-1185">Reference proteome</keyword>
<dbReference type="OrthoDB" id="413122at2759"/>
<dbReference type="PANTHER" id="PTHR37984:SF5">
    <property type="entry name" value="PROTEIN NYNRIN-LIKE"/>
    <property type="match status" value="1"/>
</dbReference>
<dbReference type="Gene3D" id="3.30.70.270">
    <property type="match status" value="1"/>
</dbReference>
<dbReference type="Gene3D" id="3.10.10.10">
    <property type="entry name" value="HIV Type 1 Reverse Transcriptase, subunit A, domain 1"/>
    <property type="match status" value="1"/>
</dbReference>
<name>A0A7J0DJB6_9ERIC</name>
<feature type="domain" description="Integrase catalytic" evidence="1">
    <location>
        <begin position="552"/>
        <end position="658"/>
    </location>
</feature>
<dbReference type="InterPro" id="IPR050951">
    <property type="entry name" value="Retrovirus_Pol_polyprotein"/>
</dbReference>
<reference evidence="3" key="1">
    <citation type="submission" date="2019-07" db="EMBL/GenBank/DDBJ databases">
        <title>De Novo Assembly of kiwifruit Actinidia rufa.</title>
        <authorList>
            <person name="Sugita-Konishi S."/>
            <person name="Sato K."/>
            <person name="Mori E."/>
            <person name="Abe Y."/>
            <person name="Kisaki G."/>
            <person name="Hamano K."/>
            <person name="Suezawa K."/>
            <person name="Otani M."/>
            <person name="Fukuda T."/>
            <person name="Manabe T."/>
            <person name="Gomi K."/>
            <person name="Tabuchi M."/>
            <person name="Akimitsu K."/>
            <person name="Kataoka I."/>
        </authorList>
    </citation>
    <scope>NUCLEOTIDE SEQUENCE [LARGE SCALE GENOMIC DNA]</scope>
    <source>
        <strain evidence="3">cv. Fuchu</strain>
    </source>
</reference>